<dbReference type="InterPro" id="IPR044641">
    <property type="entry name" value="Lsm7/SmG-like"/>
</dbReference>
<organism evidence="11 12">
    <name type="scientific">Mixia osmundae (strain CBS 9802 / IAM 14324 / JCM 22182 / KY 12970)</name>
    <dbReference type="NCBI Taxonomy" id="764103"/>
    <lineage>
        <taxon>Eukaryota</taxon>
        <taxon>Fungi</taxon>
        <taxon>Dikarya</taxon>
        <taxon>Basidiomycota</taxon>
        <taxon>Pucciniomycotina</taxon>
        <taxon>Mixiomycetes</taxon>
        <taxon>Mixiales</taxon>
        <taxon>Mixiaceae</taxon>
        <taxon>Mixia</taxon>
    </lineage>
</organism>
<dbReference type="STRING" id="764103.G7DZ83"/>
<dbReference type="EMBL" id="BABT02000067">
    <property type="protein sequence ID" value="GAA95893.1"/>
    <property type="molecule type" value="Genomic_DNA"/>
</dbReference>
<evidence type="ECO:0000256" key="4">
    <source>
        <dbReference type="ARBA" id="ARBA00022728"/>
    </source>
</evidence>
<dbReference type="SMART" id="SM00651">
    <property type="entry name" value="Sm"/>
    <property type="match status" value="1"/>
</dbReference>
<dbReference type="Pfam" id="PF01423">
    <property type="entry name" value="LSM"/>
    <property type="match status" value="1"/>
</dbReference>
<evidence type="ECO:0000256" key="5">
    <source>
        <dbReference type="ARBA" id="ARBA00022884"/>
    </source>
</evidence>
<keyword evidence="8" id="KW-0687">Ribonucleoprotein</keyword>
<comment type="subcellular location">
    <subcellularLocation>
        <location evidence="1">Nucleus</location>
    </subcellularLocation>
</comment>
<dbReference type="GO" id="GO:0005688">
    <property type="term" value="C:U6 snRNP"/>
    <property type="evidence" value="ECO:0007669"/>
    <property type="project" value="TreeGrafter"/>
</dbReference>
<keyword evidence="12" id="KW-1185">Reference proteome</keyword>
<feature type="region of interest" description="Disordered" evidence="9">
    <location>
        <begin position="61"/>
        <end position="100"/>
    </location>
</feature>
<dbReference type="Gene3D" id="2.30.30.100">
    <property type="match status" value="1"/>
</dbReference>
<keyword evidence="6" id="KW-0508">mRNA splicing</keyword>
<dbReference type="GO" id="GO:1990726">
    <property type="term" value="C:Lsm1-7-Pat1 complex"/>
    <property type="evidence" value="ECO:0007669"/>
    <property type="project" value="TreeGrafter"/>
</dbReference>
<dbReference type="PANTHER" id="PTHR10553:SF5">
    <property type="entry name" value="U6 SNRNA-ASSOCIATED SM-LIKE PROTEIN LSM7"/>
    <property type="match status" value="1"/>
</dbReference>
<reference evidence="11 12" key="1">
    <citation type="journal article" date="2011" name="J. Gen. Appl. Microbiol.">
        <title>Draft genome sequencing of the enigmatic basidiomycete Mixia osmundae.</title>
        <authorList>
            <person name="Nishida H."/>
            <person name="Nagatsuka Y."/>
            <person name="Sugiyama J."/>
        </authorList>
    </citation>
    <scope>NUCLEOTIDE SEQUENCE [LARGE SCALE GENOMIC DNA]</scope>
    <source>
        <strain evidence="12">CBS 9802 / IAM 14324 / JCM 22182 / KY 12970</strain>
    </source>
</reference>
<proteinExistence type="inferred from homology"/>
<feature type="compositionally biased region" description="Gly residues" evidence="9">
    <location>
        <begin position="69"/>
        <end position="85"/>
    </location>
</feature>
<reference evidence="11 12" key="2">
    <citation type="journal article" date="2012" name="Open Biol.">
        <title>Characteristics of nucleosomes and linker DNA regions on the genome of the basidiomycete Mixia osmundae revealed by mono- and dinucleosome mapping.</title>
        <authorList>
            <person name="Nishida H."/>
            <person name="Kondo S."/>
            <person name="Matsumoto T."/>
            <person name="Suzuki Y."/>
            <person name="Yoshikawa H."/>
            <person name="Taylor T.D."/>
            <person name="Sugiyama J."/>
        </authorList>
    </citation>
    <scope>NUCLEOTIDE SEQUENCE [LARGE SCALE GENOMIC DNA]</scope>
    <source>
        <strain evidence="12">CBS 9802 / IAM 14324 / JCM 22182 / KY 12970</strain>
    </source>
</reference>
<dbReference type="GO" id="GO:0097526">
    <property type="term" value="C:spliceosomal tri-snRNP complex"/>
    <property type="evidence" value="ECO:0007669"/>
    <property type="project" value="TreeGrafter"/>
</dbReference>
<dbReference type="OrthoDB" id="274944at2759"/>
<dbReference type="PANTHER" id="PTHR10553">
    <property type="entry name" value="SMALL NUCLEAR RIBONUCLEOPROTEIN"/>
    <property type="match status" value="1"/>
</dbReference>
<protein>
    <recommendedName>
        <fullName evidence="10">Sm domain-containing protein</fullName>
    </recommendedName>
</protein>
<keyword evidence="7" id="KW-0539">Nucleus</keyword>
<evidence type="ECO:0000256" key="3">
    <source>
        <dbReference type="ARBA" id="ARBA00022664"/>
    </source>
</evidence>
<feature type="domain" description="Sm" evidence="10">
    <location>
        <begin position="104"/>
        <end position="185"/>
    </location>
</feature>
<dbReference type="GO" id="GO:0005689">
    <property type="term" value="C:U12-type spliceosomal complex"/>
    <property type="evidence" value="ECO:0007669"/>
    <property type="project" value="TreeGrafter"/>
</dbReference>
<dbReference type="InterPro" id="IPR001163">
    <property type="entry name" value="Sm_dom_euk/arc"/>
</dbReference>
<dbReference type="HOGENOM" id="CLU_076902_3_0_1"/>
<gene>
    <name evidence="11" type="primary">Mo02551</name>
    <name evidence="11" type="ORF">E5Q_02551</name>
</gene>
<dbReference type="PROSITE" id="PS52002">
    <property type="entry name" value="SM"/>
    <property type="match status" value="1"/>
</dbReference>
<dbReference type="GO" id="GO:0003723">
    <property type="term" value="F:RNA binding"/>
    <property type="evidence" value="ECO:0007669"/>
    <property type="project" value="UniProtKB-KW"/>
</dbReference>
<dbReference type="GO" id="GO:0000956">
    <property type="term" value="P:nuclear-transcribed mRNA catabolic process"/>
    <property type="evidence" value="ECO:0007669"/>
    <property type="project" value="InterPro"/>
</dbReference>
<keyword evidence="3" id="KW-0507">mRNA processing</keyword>
<sequence>MRRSTTRRYRASWIEQSVLFLARTCYRIAASCELGESQSRPGRAPIIASIGIAWLPKMADRGSARGRGSNRGGPSRGGNARGGGPNAARNGPGGASIPDRPKKEAILELSKYRDQRIRVKFLGGREVTGVLKGSDQLMNMVLDDVQELVRDPDTLAPLDPAQYRSLGLTVIRGTAIVVINPTDGFEEIANPFVQAEE</sequence>
<evidence type="ECO:0000256" key="9">
    <source>
        <dbReference type="SAM" id="MobiDB-lite"/>
    </source>
</evidence>
<comment type="caution">
    <text evidence="11">The sequence shown here is derived from an EMBL/GenBank/DDBJ whole genome shotgun (WGS) entry which is preliminary data.</text>
</comment>
<dbReference type="FunCoup" id="G7DZ83">
    <property type="interactions" value="396"/>
</dbReference>
<evidence type="ECO:0000259" key="10">
    <source>
        <dbReference type="PROSITE" id="PS52002"/>
    </source>
</evidence>
<dbReference type="GO" id="GO:0071013">
    <property type="term" value="C:catalytic step 2 spliceosome"/>
    <property type="evidence" value="ECO:0007669"/>
    <property type="project" value="TreeGrafter"/>
</dbReference>
<dbReference type="InterPro" id="IPR010920">
    <property type="entry name" value="LSM_dom_sf"/>
</dbReference>
<dbReference type="GO" id="GO:0071004">
    <property type="term" value="C:U2-type prespliceosome"/>
    <property type="evidence" value="ECO:0007669"/>
    <property type="project" value="TreeGrafter"/>
</dbReference>
<name>G7DZ83_MIXOS</name>
<evidence type="ECO:0000313" key="12">
    <source>
        <dbReference type="Proteomes" id="UP000009131"/>
    </source>
</evidence>
<accession>G7DZ83</accession>
<dbReference type="Proteomes" id="UP000009131">
    <property type="component" value="Unassembled WGS sequence"/>
</dbReference>
<keyword evidence="5" id="KW-0694">RNA-binding</keyword>
<evidence type="ECO:0000313" key="11">
    <source>
        <dbReference type="EMBL" id="GAA95893.1"/>
    </source>
</evidence>
<dbReference type="SUPFAM" id="SSF50182">
    <property type="entry name" value="Sm-like ribonucleoproteins"/>
    <property type="match status" value="1"/>
</dbReference>
<keyword evidence="4" id="KW-0747">Spliceosome</keyword>
<evidence type="ECO:0000256" key="1">
    <source>
        <dbReference type="ARBA" id="ARBA00004123"/>
    </source>
</evidence>
<dbReference type="InParanoid" id="G7DZ83"/>
<evidence type="ECO:0000256" key="7">
    <source>
        <dbReference type="ARBA" id="ARBA00023242"/>
    </source>
</evidence>
<dbReference type="eggNOG" id="KOG1781">
    <property type="taxonomic scope" value="Eukaryota"/>
</dbReference>
<dbReference type="InterPro" id="IPR047575">
    <property type="entry name" value="Sm"/>
</dbReference>
<dbReference type="InterPro" id="IPR017132">
    <property type="entry name" value="Lsm7"/>
</dbReference>
<dbReference type="AlphaFoldDB" id="G7DZ83"/>
<dbReference type="CDD" id="cd01729">
    <property type="entry name" value="LSm7"/>
    <property type="match status" value="1"/>
</dbReference>
<evidence type="ECO:0000256" key="6">
    <source>
        <dbReference type="ARBA" id="ARBA00023187"/>
    </source>
</evidence>
<evidence type="ECO:0000256" key="8">
    <source>
        <dbReference type="ARBA" id="ARBA00023274"/>
    </source>
</evidence>
<evidence type="ECO:0000256" key="2">
    <source>
        <dbReference type="ARBA" id="ARBA00006850"/>
    </source>
</evidence>
<dbReference type="GO" id="GO:0000398">
    <property type="term" value="P:mRNA splicing, via spliceosome"/>
    <property type="evidence" value="ECO:0007669"/>
    <property type="project" value="InterPro"/>
</dbReference>
<comment type="similarity">
    <text evidence="2">Belongs to the snRNP Sm proteins family.</text>
</comment>